<evidence type="ECO:0000313" key="4">
    <source>
        <dbReference type="Proteomes" id="UP000612855"/>
    </source>
</evidence>
<proteinExistence type="predicted"/>
<comment type="caution">
    <text evidence="3">The sequence shown here is derived from an EMBL/GenBank/DDBJ whole genome shotgun (WGS) entry which is preliminary data.</text>
</comment>
<evidence type="ECO:0000313" key="3">
    <source>
        <dbReference type="EMBL" id="GGE33357.1"/>
    </source>
</evidence>
<dbReference type="Proteomes" id="UP000612855">
    <property type="component" value="Unassembled WGS sequence"/>
</dbReference>
<dbReference type="GO" id="GO:0005829">
    <property type="term" value="C:cytosol"/>
    <property type="evidence" value="ECO:0007669"/>
    <property type="project" value="TreeGrafter"/>
</dbReference>
<dbReference type="InterPro" id="IPR023210">
    <property type="entry name" value="NADP_OxRdtase_dom"/>
</dbReference>
<sequence>MRIAGRVTGPVGFGCGPLGVHGFGQVDLDDCRRAARMALDQGVTFFDTSDAYGMGVSEEQLALALTGRMAEAVVATKGGIRLGPDGVFYDSSPQWLAEALDLSLRRLGVDYVDLYQLHYWDGVTPLEEVFGAFARFREAGKIGAFGISNLVVPVSAPTEGLATYSFEYSMVARDRTADIAAMQAAFPEAVFIPTGVLAQGLLSGRYDGTATFGENDRRASPKYLNFGAGKRAALAGFLETLRTRPCPVAEAVAWAHHAWPNALPLVGVKSVAQLSGLLDARDLIDAGHGDWDWDWVDTALGD</sequence>
<keyword evidence="1" id="KW-0560">Oxidoreductase</keyword>
<organism evidence="3 4">
    <name type="scientific">Primorskyibacter flagellatus</name>
    <dbReference type="NCBI Taxonomy" id="1387277"/>
    <lineage>
        <taxon>Bacteria</taxon>
        <taxon>Pseudomonadati</taxon>
        <taxon>Pseudomonadota</taxon>
        <taxon>Alphaproteobacteria</taxon>
        <taxon>Rhodobacterales</taxon>
        <taxon>Roseobacteraceae</taxon>
        <taxon>Primorskyibacter</taxon>
    </lineage>
</organism>
<gene>
    <name evidence="3" type="ORF">GCM10011360_21510</name>
</gene>
<dbReference type="PANTHER" id="PTHR43364">
    <property type="entry name" value="NADH-SPECIFIC METHYLGLYOXAL REDUCTASE-RELATED"/>
    <property type="match status" value="1"/>
</dbReference>
<feature type="domain" description="NADP-dependent oxidoreductase" evidence="2">
    <location>
        <begin position="11"/>
        <end position="281"/>
    </location>
</feature>
<dbReference type="PRINTS" id="PR00069">
    <property type="entry name" value="ALDKETRDTASE"/>
</dbReference>
<dbReference type="InterPro" id="IPR020471">
    <property type="entry name" value="AKR"/>
</dbReference>
<dbReference type="SUPFAM" id="SSF51430">
    <property type="entry name" value="NAD(P)-linked oxidoreductase"/>
    <property type="match status" value="1"/>
</dbReference>
<reference evidence="4" key="1">
    <citation type="journal article" date="2019" name="Int. J. Syst. Evol. Microbiol.">
        <title>The Global Catalogue of Microorganisms (GCM) 10K type strain sequencing project: providing services to taxonomists for standard genome sequencing and annotation.</title>
        <authorList>
            <consortium name="The Broad Institute Genomics Platform"/>
            <consortium name="The Broad Institute Genome Sequencing Center for Infectious Disease"/>
            <person name="Wu L."/>
            <person name="Ma J."/>
        </authorList>
    </citation>
    <scope>NUCLEOTIDE SEQUENCE [LARGE SCALE GENOMIC DNA]</scope>
    <source>
        <strain evidence="4">CGMCC 1.12664</strain>
    </source>
</reference>
<dbReference type="InterPro" id="IPR050523">
    <property type="entry name" value="AKR_Detox_Biosynth"/>
</dbReference>
<dbReference type="Pfam" id="PF00248">
    <property type="entry name" value="Aldo_ket_red"/>
    <property type="match status" value="1"/>
</dbReference>
<evidence type="ECO:0000256" key="1">
    <source>
        <dbReference type="ARBA" id="ARBA00023002"/>
    </source>
</evidence>
<dbReference type="GO" id="GO:0016491">
    <property type="term" value="F:oxidoreductase activity"/>
    <property type="evidence" value="ECO:0007669"/>
    <property type="project" value="UniProtKB-KW"/>
</dbReference>
<keyword evidence="4" id="KW-1185">Reference proteome</keyword>
<dbReference type="PANTHER" id="PTHR43364:SF4">
    <property type="entry name" value="NAD(P)-LINKED OXIDOREDUCTASE SUPERFAMILY PROTEIN"/>
    <property type="match status" value="1"/>
</dbReference>
<accession>A0A917EET4</accession>
<evidence type="ECO:0000259" key="2">
    <source>
        <dbReference type="Pfam" id="PF00248"/>
    </source>
</evidence>
<protein>
    <submittedName>
        <fullName evidence="3">Aldo/keto reductase</fullName>
    </submittedName>
</protein>
<dbReference type="EMBL" id="BMFJ01000001">
    <property type="protein sequence ID" value="GGE33357.1"/>
    <property type="molecule type" value="Genomic_DNA"/>
</dbReference>
<dbReference type="Gene3D" id="3.20.20.100">
    <property type="entry name" value="NADP-dependent oxidoreductase domain"/>
    <property type="match status" value="1"/>
</dbReference>
<name>A0A917EET4_9RHOB</name>
<dbReference type="AlphaFoldDB" id="A0A917EET4"/>
<dbReference type="InterPro" id="IPR036812">
    <property type="entry name" value="NAD(P)_OxRdtase_dom_sf"/>
</dbReference>
<dbReference type="RefSeq" id="WP_188477685.1">
    <property type="nucleotide sequence ID" value="NZ_BMFJ01000001.1"/>
</dbReference>